<keyword evidence="1" id="KW-1133">Transmembrane helix</keyword>
<feature type="transmembrane region" description="Helical" evidence="1">
    <location>
        <begin position="115"/>
        <end position="133"/>
    </location>
</feature>
<keyword evidence="3" id="KW-1185">Reference proteome</keyword>
<protein>
    <submittedName>
        <fullName evidence="2">DUF2723 domain-containing protein</fullName>
    </submittedName>
</protein>
<dbReference type="PANTHER" id="PTHR16214">
    <property type="entry name" value="TRANSMEMBRANE PROTEIN 260"/>
    <property type="match status" value="1"/>
</dbReference>
<feature type="transmembrane region" description="Helical" evidence="1">
    <location>
        <begin position="74"/>
        <end position="95"/>
    </location>
</feature>
<feature type="transmembrane region" description="Helical" evidence="1">
    <location>
        <begin position="551"/>
        <end position="572"/>
    </location>
</feature>
<dbReference type="InterPro" id="IPR052724">
    <property type="entry name" value="GT117_domain-containing"/>
</dbReference>
<feature type="transmembrane region" description="Helical" evidence="1">
    <location>
        <begin position="493"/>
        <end position="509"/>
    </location>
</feature>
<feature type="transmembrane region" description="Helical" evidence="1">
    <location>
        <begin position="247"/>
        <end position="273"/>
    </location>
</feature>
<dbReference type="Pfam" id="PF11028">
    <property type="entry name" value="TMEM260-like"/>
    <property type="match status" value="1"/>
</dbReference>
<name>A0ABT5VT67_9BACT</name>
<feature type="transmembrane region" description="Helical" evidence="1">
    <location>
        <begin position="285"/>
        <end position="304"/>
    </location>
</feature>
<organism evidence="2 3">
    <name type="scientific">Paralabilibaculum antarcticum</name>
    <dbReference type="NCBI Taxonomy" id="2912572"/>
    <lineage>
        <taxon>Bacteria</taxon>
        <taxon>Pseudomonadati</taxon>
        <taxon>Bacteroidota</taxon>
        <taxon>Bacteroidia</taxon>
        <taxon>Marinilabiliales</taxon>
        <taxon>Marinifilaceae</taxon>
        <taxon>Paralabilibaculum</taxon>
    </lineage>
</organism>
<gene>
    <name evidence="2" type="ORF">L3049_10820</name>
</gene>
<feature type="transmembrane region" description="Helical" evidence="1">
    <location>
        <begin position="216"/>
        <end position="235"/>
    </location>
</feature>
<accession>A0ABT5VT67</accession>
<sequence length="1019" mass="116974">MSKYQKTNIIAGWISFAIAALVYFLTLEPTVSFWDCGEFITSAYKLEIGHAPGAPFFMILARFFSLFASGPENVAVLINSMSGLASAFTILFLFWTITHLAKKLVVSDNEIKGTQIWTIISAGFIGAMAYAFSDTFWFSAVEGEVYATSSLFTAVVFWCILKWENEEGQAYANRWLILIAYLMGLSIGVHLLNLLAIPAIVMVYYFKKYEASRNGILKALGVALLLLGGAMYVIIPGVVKVAFVFDLFFVNVIGLPFNYGAIVFIIVLAAALTWGIRYTLAHGKVVLNTLLTALTVVLIGYSSYSLIMIRSASNPGLDQNNPEDLYSLLYYLNREQYGDKPLVYGESFNTPLEEETYVDDKDVYIKKDGKYVVSYTKQKANYKSSQKMVFPRMYTKGMTGRNPEEYAKWSGIRADQKAKPTFAQNLKFFFSYQVNYMYLRYFMWNFAGRQTDKQSYGGVLDGNWISGIPLVDNMRLGDQSLRPDHMKNNKGNNTYYFLPLLLGLAGLLYQYKKSVQGKKDFYVVLLLFLLTGLAIVVYLNQPPLQPRERDYAYAGSFYAFAIWIGLGLLAVFELAKKGIKKDVIALPVAFVLCFAAVPTLLIQQNWDDHDRSDRYFAHDLAYNYLNSCAPNAILFTMGDNDTFPLWYLQEVEGIRTDVRVCNLSYLSTDWYIDQMKKDNYDSYRLPISMEKEKYLMGNRDVVYIVDDPRFEAWVKKNKGLNLKDALEYVLSDKESTKKIYGYDERIDHFPASKFRLPIDKQQVLDTKTVAEIDSANIVDQMQWKLDKNYTDKSGLILYDMLVTNNWERPIYFSITVPSSGYYGLEDYFRLEGFAYKLVPIKYEKDDLQIGGVNTDVMYTNLMTKFKWGNMNDPEVYIDETTSRLCMNMRNNFLRLSEALMDEGKRDSAVQVLDKCVDLVPNEKVPFDYLSILLAQSYYRASEYEKAGEMVSLISDRLVHELDYYKSLNPVSTSEFPRFQNRNFALLQELYRITAKYEHKELNEKIEAEFKRLLESYKKG</sequence>
<feature type="transmembrane region" description="Helical" evidence="1">
    <location>
        <begin position="521"/>
        <end position="539"/>
    </location>
</feature>
<feature type="transmembrane region" description="Helical" evidence="1">
    <location>
        <begin position="175"/>
        <end position="204"/>
    </location>
</feature>
<keyword evidence="1" id="KW-0472">Membrane</keyword>
<feature type="transmembrane region" description="Helical" evidence="1">
    <location>
        <begin position="584"/>
        <end position="602"/>
    </location>
</feature>
<proteinExistence type="predicted"/>
<keyword evidence="1" id="KW-0812">Transmembrane</keyword>
<evidence type="ECO:0000313" key="2">
    <source>
        <dbReference type="EMBL" id="MDE5418502.1"/>
    </source>
</evidence>
<comment type="caution">
    <text evidence="2">The sequence shown here is derived from an EMBL/GenBank/DDBJ whole genome shotgun (WGS) entry which is preliminary data.</text>
</comment>
<dbReference type="RefSeq" id="WP_275109827.1">
    <property type="nucleotide sequence ID" value="NZ_JAKJSC010000001.1"/>
</dbReference>
<dbReference type="Proteomes" id="UP001528920">
    <property type="component" value="Unassembled WGS sequence"/>
</dbReference>
<dbReference type="EMBL" id="JAKJSC010000001">
    <property type="protein sequence ID" value="MDE5418502.1"/>
    <property type="molecule type" value="Genomic_DNA"/>
</dbReference>
<evidence type="ECO:0000256" key="1">
    <source>
        <dbReference type="SAM" id="Phobius"/>
    </source>
</evidence>
<dbReference type="InterPro" id="IPR021280">
    <property type="entry name" value="TMEM260-like"/>
</dbReference>
<evidence type="ECO:0000313" key="3">
    <source>
        <dbReference type="Proteomes" id="UP001528920"/>
    </source>
</evidence>
<reference evidence="2 3" key="1">
    <citation type="submission" date="2022-01" db="EMBL/GenBank/DDBJ databases">
        <title>Labilibaculum sp. nov, a marine bacterium isolated from Antarctica.</title>
        <authorList>
            <person name="Dai W."/>
        </authorList>
    </citation>
    <scope>NUCLEOTIDE SEQUENCE [LARGE SCALE GENOMIC DNA]</scope>
    <source>
        <strain evidence="2 3">DW002</strain>
    </source>
</reference>
<feature type="transmembrane region" description="Helical" evidence="1">
    <location>
        <begin position="145"/>
        <end position="163"/>
    </location>
</feature>
<dbReference type="PANTHER" id="PTHR16214:SF3">
    <property type="entry name" value="TRANSMEMBRANE PROTEIN 260"/>
    <property type="match status" value="1"/>
</dbReference>
<feature type="transmembrane region" description="Helical" evidence="1">
    <location>
        <begin position="7"/>
        <end position="25"/>
    </location>
</feature>